<dbReference type="EC" id="3.5.1.28" evidence="2"/>
<reference evidence="5 6" key="1">
    <citation type="submission" date="2014-10" db="EMBL/GenBank/DDBJ databases">
        <title>Genome sequencing of Vitellibacter vladivostokensis KMM 3516.</title>
        <authorList>
            <person name="Thevarajoo S."/>
            <person name="Selvaratnam C."/>
            <person name="Goh K.M."/>
            <person name="Chong C.S."/>
        </authorList>
    </citation>
    <scope>NUCLEOTIDE SEQUENCE [LARGE SCALE GENOMIC DNA]</scope>
    <source>
        <strain evidence="5 6">KMM 3516</strain>
    </source>
</reference>
<evidence type="ECO:0000313" key="6">
    <source>
        <dbReference type="Proteomes" id="UP000033497"/>
    </source>
</evidence>
<dbReference type="EMBL" id="JSVU01000002">
    <property type="protein sequence ID" value="KJJ39327.1"/>
    <property type="molecule type" value="Genomic_DNA"/>
</dbReference>
<gene>
    <name evidence="5" type="ORF">MB09_03530</name>
</gene>
<accession>A0ABR5DKQ4</accession>
<proteinExistence type="predicted"/>
<keyword evidence="3" id="KW-0378">Hydrolase</keyword>
<dbReference type="PANTHER" id="PTHR30404:SF0">
    <property type="entry name" value="N-ACETYLMURAMOYL-L-ALANINE AMIDASE AMIC"/>
    <property type="match status" value="1"/>
</dbReference>
<evidence type="ECO:0000256" key="1">
    <source>
        <dbReference type="ARBA" id="ARBA00001561"/>
    </source>
</evidence>
<dbReference type="PANTHER" id="PTHR30404">
    <property type="entry name" value="N-ACETYLMURAMOYL-L-ALANINE AMIDASE"/>
    <property type="match status" value="1"/>
</dbReference>
<feature type="domain" description="MurNAc-LAA" evidence="4">
    <location>
        <begin position="97"/>
        <end position="213"/>
    </location>
</feature>
<dbReference type="Proteomes" id="UP000033497">
    <property type="component" value="Unassembled WGS sequence"/>
</dbReference>
<dbReference type="SMART" id="SM00646">
    <property type="entry name" value="Ami_3"/>
    <property type="match status" value="1"/>
</dbReference>
<organism evidence="5 6">
    <name type="scientific">Aequorivita vladivostokensis</name>
    <dbReference type="NCBI Taxonomy" id="171194"/>
    <lineage>
        <taxon>Bacteria</taxon>
        <taxon>Pseudomonadati</taxon>
        <taxon>Bacteroidota</taxon>
        <taxon>Flavobacteriia</taxon>
        <taxon>Flavobacteriales</taxon>
        <taxon>Flavobacteriaceae</taxon>
        <taxon>Aequorivita</taxon>
    </lineage>
</organism>
<sequence>MVLFKVLFSILLALELFSLPNRVLGQPNPNGKRIIVIDPGHGGKDPGAVGVNGILEKDVVLKIAKQTAELNETVFKNQYEIYLTRYKDTLISLGDRTKLAKSLNADIFISLHCNHFDSPNARGIEVYVSNSIGMYWKHSILTGYEIEKALVNNIGLESRGVKFANFQVLRETVDCFPAVLLEFGFLSNLDEANYYSVDKNLKVIALLLLNELTKISNYE</sequence>
<dbReference type="Pfam" id="PF01520">
    <property type="entry name" value="Amidase_3"/>
    <property type="match status" value="1"/>
</dbReference>
<comment type="catalytic activity">
    <reaction evidence="1">
        <text>Hydrolyzes the link between N-acetylmuramoyl residues and L-amino acid residues in certain cell-wall glycopeptides.</text>
        <dbReference type="EC" id="3.5.1.28"/>
    </reaction>
</comment>
<protein>
    <recommendedName>
        <fullName evidence="2">N-acetylmuramoyl-L-alanine amidase</fullName>
        <ecNumber evidence="2">3.5.1.28</ecNumber>
    </recommendedName>
</protein>
<dbReference type="CDD" id="cd02696">
    <property type="entry name" value="MurNAc-LAA"/>
    <property type="match status" value="1"/>
</dbReference>
<dbReference type="Gene3D" id="3.40.630.40">
    <property type="entry name" value="Zn-dependent exopeptidases"/>
    <property type="match status" value="1"/>
</dbReference>
<name>A0ABR5DKQ4_9FLAO</name>
<dbReference type="RefSeq" id="WP_045079502.1">
    <property type="nucleotide sequence ID" value="NZ_JSVU01000002.1"/>
</dbReference>
<dbReference type="SUPFAM" id="SSF53187">
    <property type="entry name" value="Zn-dependent exopeptidases"/>
    <property type="match status" value="1"/>
</dbReference>
<evidence type="ECO:0000313" key="5">
    <source>
        <dbReference type="EMBL" id="KJJ39327.1"/>
    </source>
</evidence>
<comment type="caution">
    <text evidence="5">The sequence shown here is derived from an EMBL/GenBank/DDBJ whole genome shotgun (WGS) entry which is preliminary data.</text>
</comment>
<evidence type="ECO:0000256" key="2">
    <source>
        <dbReference type="ARBA" id="ARBA00011901"/>
    </source>
</evidence>
<dbReference type="InterPro" id="IPR002508">
    <property type="entry name" value="MurNAc-LAA_cat"/>
</dbReference>
<evidence type="ECO:0000259" key="4">
    <source>
        <dbReference type="SMART" id="SM00646"/>
    </source>
</evidence>
<dbReference type="InterPro" id="IPR050695">
    <property type="entry name" value="N-acetylmuramoyl_amidase_3"/>
</dbReference>
<evidence type="ECO:0000256" key="3">
    <source>
        <dbReference type="ARBA" id="ARBA00022801"/>
    </source>
</evidence>
<keyword evidence="6" id="KW-1185">Reference proteome</keyword>